<dbReference type="InterPro" id="IPR036388">
    <property type="entry name" value="WH-like_DNA-bd_sf"/>
</dbReference>
<feature type="domain" description="HTH marR-type" evidence="1">
    <location>
        <begin position="34"/>
        <end position="91"/>
    </location>
</feature>
<dbReference type="GO" id="GO:0003700">
    <property type="term" value="F:DNA-binding transcription factor activity"/>
    <property type="evidence" value="ECO:0007669"/>
    <property type="project" value="InterPro"/>
</dbReference>
<dbReference type="EMBL" id="AMFJ01000207">
    <property type="protein sequence ID" value="EKE29219.1"/>
    <property type="molecule type" value="Genomic_DNA"/>
</dbReference>
<dbReference type="InterPro" id="IPR000835">
    <property type="entry name" value="HTH_MarR-typ"/>
</dbReference>
<dbReference type="AlphaFoldDB" id="K2GFW8"/>
<dbReference type="InterPro" id="IPR036390">
    <property type="entry name" value="WH_DNA-bd_sf"/>
</dbReference>
<evidence type="ECO:0000259" key="1">
    <source>
        <dbReference type="Pfam" id="PF01047"/>
    </source>
</evidence>
<dbReference type="SUPFAM" id="SSF46785">
    <property type="entry name" value="Winged helix' DNA-binding domain"/>
    <property type="match status" value="1"/>
</dbReference>
<organism evidence="2">
    <name type="scientific">uncultured bacterium</name>
    <name type="common">gcode 4</name>
    <dbReference type="NCBI Taxonomy" id="1234023"/>
    <lineage>
        <taxon>Bacteria</taxon>
        <taxon>environmental samples</taxon>
    </lineage>
</organism>
<proteinExistence type="predicted"/>
<accession>K2GFW8</accession>
<reference evidence="2" key="1">
    <citation type="journal article" date="2012" name="Science">
        <title>Fermentation, hydrogen, and sulfur metabolism in multiple uncultivated bacterial phyla.</title>
        <authorList>
            <person name="Wrighton K.C."/>
            <person name="Thomas B.C."/>
            <person name="Sharon I."/>
            <person name="Miller C.S."/>
            <person name="Castelle C.J."/>
            <person name="VerBerkmoes N.C."/>
            <person name="Wilkins M.J."/>
            <person name="Hettich R.L."/>
            <person name="Lipton M.S."/>
            <person name="Williams K.H."/>
            <person name="Long P.E."/>
            <person name="Banfield J.F."/>
        </authorList>
    </citation>
    <scope>NUCLEOTIDE SEQUENCE [LARGE SCALE GENOMIC DNA]</scope>
</reference>
<name>K2GFW8_9BACT</name>
<dbReference type="Pfam" id="PF01047">
    <property type="entry name" value="MarR"/>
    <property type="match status" value="1"/>
</dbReference>
<gene>
    <name evidence="2" type="ORF">ACD_2C00207G0005</name>
</gene>
<protein>
    <submittedName>
        <fullName evidence="2">MarR family transcriptional regulator</fullName>
    </submittedName>
</protein>
<sequence>MKTVSQPLNFILNISKFYAILSRRFDSGLWGLGLTEFLILHRLSESEGWKMRRIDLANKIWLTASGITRILLPMEKIWLVSREIHETDARVSLVGIAPGWKMKLEEALERAELICSDNIWNDRDEKIKEFSEILNELGWKFLWN</sequence>
<evidence type="ECO:0000313" key="2">
    <source>
        <dbReference type="EMBL" id="EKE29219.1"/>
    </source>
</evidence>
<dbReference type="Gene3D" id="1.10.10.10">
    <property type="entry name" value="Winged helix-like DNA-binding domain superfamily/Winged helix DNA-binding domain"/>
    <property type="match status" value="1"/>
</dbReference>
<comment type="caution">
    <text evidence="2">The sequence shown here is derived from an EMBL/GenBank/DDBJ whole genome shotgun (WGS) entry which is preliminary data.</text>
</comment>